<dbReference type="RefSeq" id="WP_203908617.1">
    <property type="nucleotide sequence ID" value="NZ_BONY01000014.1"/>
</dbReference>
<dbReference type="SUPFAM" id="SSF48452">
    <property type="entry name" value="TPR-like"/>
    <property type="match status" value="2"/>
</dbReference>
<gene>
    <name evidence="4" type="ORF">Rhe02_28160</name>
</gene>
<proteinExistence type="predicted"/>
<dbReference type="PANTHER" id="PTHR47691">
    <property type="entry name" value="REGULATOR-RELATED"/>
    <property type="match status" value="1"/>
</dbReference>
<evidence type="ECO:0000313" key="5">
    <source>
        <dbReference type="Proteomes" id="UP000612899"/>
    </source>
</evidence>
<dbReference type="InterPro" id="IPR011990">
    <property type="entry name" value="TPR-like_helical_dom_sf"/>
</dbReference>
<organism evidence="4 5">
    <name type="scientific">Rhizocola hellebori</name>
    <dbReference type="NCBI Taxonomy" id="1392758"/>
    <lineage>
        <taxon>Bacteria</taxon>
        <taxon>Bacillati</taxon>
        <taxon>Actinomycetota</taxon>
        <taxon>Actinomycetes</taxon>
        <taxon>Micromonosporales</taxon>
        <taxon>Micromonosporaceae</taxon>
        <taxon>Rhizocola</taxon>
    </lineage>
</organism>
<accession>A0A8J3VET8</accession>
<dbReference type="PRINTS" id="PR00364">
    <property type="entry name" value="DISEASERSIST"/>
</dbReference>
<dbReference type="PANTHER" id="PTHR47691:SF3">
    <property type="entry name" value="HTH-TYPE TRANSCRIPTIONAL REGULATOR RV0890C-RELATED"/>
    <property type="match status" value="1"/>
</dbReference>
<dbReference type="PROSITE" id="PS50005">
    <property type="entry name" value="TPR"/>
    <property type="match status" value="1"/>
</dbReference>
<keyword evidence="1" id="KW-0802">TPR repeat</keyword>
<dbReference type="Gene3D" id="1.25.40.10">
    <property type="entry name" value="Tetratricopeptide repeat domain"/>
    <property type="match status" value="1"/>
</dbReference>
<feature type="domain" description="HTH cro/C1-type" evidence="3">
    <location>
        <begin position="21"/>
        <end position="83"/>
    </location>
</feature>
<dbReference type="InterPro" id="IPR036388">
    <property type="entry name" value="WH-like_DNA-bd_sf"/>
</dbReference>
<dbReference type="AlphaFoldDB" id="A0A8J3VET8"/>
<dbReference type="CDD" id="cd00093">
    <property type="entry name" value="HTH_XRE"/>
    <property type="match status" value="1"/>
</dbReference>
<evidence type="ECO:0000256" key="1">
    <source>
        <dbReference type="PROSITE-ProRule" id="PRU00339"/>
    </source>
</evidence>
<dbReference type="Gene3D" id="1.10.10.10">
    <property type="entry name" value="Winged helix-like DNA-binding domain superfamily/Winged helix DNA-binding domain"/>
    <property type="match status" value="1"/>
</dbReference>
<evidence type="ECO:0000259" key="3">
    <source>
        <dbReference type="SMART" id="SM00530"/>
    </source>
</evidence>
<keyword evidence="5" id="KW-1185">Reference proteome</keyword>
<dbReference type="Pfam" id="PF13424">
    <property type="entry name" value="TPR_12"/>
    <property type="match status" value="2"/>
</dbReference>
<dbReference type="Pfam" id="PF13560">
    <property type="entry name" value="HTH_31"/>
    <property type="match status" value="1"/>
</dbReference>
<dbReference type="EMBL" id="BONY01000014">
    <property type="protein sequence ID" value="GIH04749.1"/>
    <property type="molecule type" value="Genomic_DNA"/>
</dbReference>
<protein>
    <recommendedName>
        <fullName evidence="3">HTH cro/C1-type domain-containing protein</fullName>
    </recommendedName>
</protein>
<sequence>MSEDILAAASSVDSVEDLARLLRQLRRRQAHRLKVPELTYRELAAKTGWSIGIIAGYFAGRTLPPTDRFDIFITLLGASPAEQGMLATLRDRVAESRRHPAPAPSRGEPSWPKPRQLPADVFRFSGRESELAELDSLLGDGPNATVVISALSGTAGVGKTALAVHWAHRVAARFIDGQLYVNLRGFDATGPPMSPAEAVRGFLDAFGVQAQRVPISEEAQIGLYRSIVADRRVLLLLDNARDAEQVRPLLPGSAHCLTIVTSRNRLASLVIAEGAQPLSLDLLSSAEARQMLISRLGEKAVAHSPAAAEEVIERCARLPLALAIVSARVRANPALTVAAVAKELRAGQGSLDLFAEEDGMANVRAVFSYSYNHLSDAAKDLFRLLGTQPGPDITTDAATSLAGQEAATVRQLLTVLVRANLVTEHQPGRFAFHDLLRAYAREQADLGDSESVRAAALRRCLDHYLHSAYQASLMMYPQRDPIALIDPDPAAVVSTFADIDEARAWFADEHTVLLAAIDHAAAIGLSTHAWQLAWAIGDVLDWRGLWHPMVASQSTALLVAQQAGDERGMAHARRLLGRAYIRLGRWDEAESLLHQAVQLFHGLGDPVGEANTHIALSRIHEQHGRMRAALGHSQQALTLFGAAGHRAGQARSLNTVGWYHALLGEYEQAIESCKAALDLHARIGSRFGQAPAWDSLGYAHQRLGHYTEAVSCFDNAIVLYREVGDRYHEADTMVHLADSHAAASAWESAAATYREALQTLDELNHPAAVEVRPKLKQVEDQLA</sequence>
<dbReference type="GO" id="GO:0043531">
    <property type="term" value="F:ADP binding"/>
    <property type="evidence" value="ECO:0007669"/>
    <property type="project" value="InterPro"/>
</dbReference>
<dbReference type="SMART" id="SM00530">
    <property type="entry name" value="HTH_XRE"/>
    <property type="match status" value="1"/>
</dbReference>
<reference evidence="4" key="1">
    <citation type="submission" date="2021-01" db="EMBL/GenBank/DDBJ databases">
        <title>Whole genome shotgun sequence of Rhizocola hellebori NBRC 109834.</title>
        <authorList>
            <person name="Komaki H."/>
            <person name="Tamura T."/>
        </authorList>
    </citation>
    <scope>NUCLEOTIDE SEQUENCE</scope>
    <source>
        <strain evidence="4">NBRC 109834</strain>
    </source>
</reference>
<dbReference type="Gene3D" id="3.40.50.300">
    <property type="entry name" value="P-loop containing nucleotide triphosphate hydrolases"/>
    <property type="match status" value="1"/>
</dbReference>
<dbReference type="SUPFAM" id="SSF52540">
    <property type="entry name" value="P-loop containing nucleoside triphosphate hydrolases"/>
    <property type="match status" value="1"/>
</dbReference>
<feature type="repeat" description="TPR" evidence="1">
    <location>
        <begin position="690"/>
        <end position="723"/>
    </location>
</feature>
<dbReference type="SMART" id="SM00028">
    <property type="entry name" value="TPR"/>
    <property type="match status" value="5"/>
</dbReference>
<dbReference type="Pfam" id="PF13181">
    <property type="entry name" value="TPR_8"/>
    <property type="match status" value="1"/>
</dbReference>
<dbReference type="InterPro" id="IPR019734">
    <property type="entry name" value="TPR_rpt"/>
</dbReference>
<feature type="region of interest" description="Disordered" evidence="2">
    <location>
        <begin position="93"/>
        <end position="115"/>
    </location>
</feature>
<dbReference type="InterPro" id="IPR027417">
    <property type="entry name" value="P-loop_NTPase"/>
</dbReference>
<dbReference type="InterPro" id="IPR001387">
    <property type="entry name" value="Cro/C1-type_HTH"/>
</dbReference>
<comment type="caution">
    <text evidence="4">The sequence shown here is derived from an EMBL/GenBank/DDBJ whole genome shotgun (WGS) entry which is preliminary data.</text>
</comment>
<dbReference type="Proteomes" id="UP000612899">
    <property type="component" value="Unassembled WGS sequence"/>
</dbReference>
<evidence type="ECO:0000256" key="2">
    <source>
        <dbReference type="SAM" id="MobiDB-lite"/>
    </source>
</evidence>
<evidence type="ECO:0000313" key="4">
    <source>
        <dbReference type="EMBL" id="GIH04749.1"/>
    </source>
</evidence>
<name>A0A8J3VET8_9ACTN</name>